<dbReference type="PROSITE" id="PS51186">
    <property type="entry name" value="GNAT"/>
    <property type="match status" value="1"/>
</dbReference>
<evidence type="ECO:0000256" key="10">
    <source>
        <dbReference type="ARBA" id="ARBA00048848"/>
    </source>
</evidence>
<dbReference type="GO" id="GO:0120518">
    <property type="term" value="F:protein N-terminal-methionine acetyltransferase activity"/>
    <property type="evidence" value="ECO:0007669"/>
    <property type="project" value="UniProtKB-EC"/>
</dbReference>
<evidence type="ECO:0000256" key="8">
    <source>
        <dbReference type="ARBA" id="ARBA00026144"/>
    </source>
</evidence>
<comment type="catalytic activity">
    <reaction evidence="10">
        <text>N-terminal L-methionyl-[transmembrane protein] + acetyl-CoA = N-terminal N(alpha)-acetyl-L-methionyl-[transmembrane protein] + CoA + H(+)</text>
        <dbReference type="Rhea" id="RHEA:50604"/>
        <dbReference type="Rhea" id="RHEA-COMP:12745"/>
        <dbReference type="Rhea" id="RHEA-COMP:12746"/>
        <dbReference type="ChEBI" id="CHEBI:15378"/>
        <dbReference type="ChEBI" id="CHEBI:57287"/>
        <dbReference type="ChEBI" id="CHEBI:57288"/>
        <dbReference type="ChEBI" id="CHEBI:64731"/>
        <dbReference type="ChEBI" id="CHEBI:133414"/>
        <dbReference type="EC" id="2.3.1.259"/>
    </reaction>
</comment>
<evidence type="ECO:0000256" key="7">
    <source>
        <dbReference type="ARBA" id="ARBA00026111"/>
    </source>
</evidence>
<keyword evidence="5" id="KW-0012">Acyltransferase</keyword>
<keyword evidence="4" id="KW-0156">Chromatin regulator</keyword>
<protein>
    <recommendedName>
        <fullName evidence="8">N-alpha-acetyltransferase 60</fullName>
        <ecNumber evidence="7">2.3.1.259</ecNumber>
        <ecNumber evidence="1">2.3.1.48</ecNumber>
    </recommendedName>
</protein>
<dbReference type="GO" id="GO:0007059">
    <property type="term" value="P:chromosome segregation"/>
    <property type="evidence" value="ECO:0007669"/>
    <property type="project" value="UniProtKB-KW"/>
</dbReference>
<dbReference type="AlphaFoldDB" id="A0A914VIQ4"/>
<keyword evidence="12" id="KW-1185">Reference proteome</keyword>
<dbReference type="Pfam" id="PF00583">
    <property type="entry name" value="Acetyltransf_1"/>
    <property type="match status" value="1"/>
</dbReference>
<comment type="similarity">
    <text evidence="6">Belongs to the acetyltransferase family. NAA60 subfamily.</text>
</comment>
<keyword evidence="3" id="KW-0159">Chromosome partition</keyword>
<comment type="catalytic activity">
    <reaction evidence="9">
        <text>L-lysyl-[protein] + acetyl-CoA = N(6)-acetyl-L-lysyl-[protein] + CoA + H(+)</text>
        <dbReference type="Rhea" id="RHEA:45948"/>
        <dbReference type="Rhea" id="RHEA-COMP:9752"/>
        <dbReference type="Rhea" id="RHEA-COMP:10731"/>
        <dbReference type="ChEBI" id="CHEBI:15378"/>
        <dbReference type="ChEBI" id="CHEBI:29969"/>
        <dbReference type="ChEBI" id="CHEBI:57287"/>
        <dbReference type="ChEBI" id="CHEBI:57288"/>
        <dbReference type="ChEBI" id="CHEBI:61930"/>
        <dbReference type="EC" id="2.3.1.48"/>
    </reaction>
</comment>
<dbReference type="GO" id="GO:0004402">
    <property type="term" value="F:histone acetyltransferase activity"/>
    <property type="evidence" value="ECO:0007669"/>
    <property type="project" value="TreeGrafter"/>
</dbReference>
<dbReference type="CDD" id="cd04301">
    <property type="entry name" value="NAT_SF"/>
    <property type="match status" value="1"/>
</dbReference>
<evidence type="ECO:0000259" key="11">
    <source>
        <dbReference type="PROSITE" id="PS51186"/>
    </source>
</evidence>
<evidence type="ECO:0000313" key="12">
    <source>
        <dbReference type="Proteomes" id="UP000887566"/>
    </source>
</evidence>
<dbReference type="EC" id="2.3.1.259" evidence="7"/>
<keyword evidence="2" id="KW-0808">Transferase</keyword>
<dbReference type="Gene3D" id="3.40.630.30">
    <property type="match status" value="1"/>
</dbReference>
<dbReference type="WBParaSite" id="PSAMB.scaffold200size66654.g3162.t1">
    <property type="protein sequence ID" value="PSAMB.scaffold200size66654.g3162.t1"/>
    <property type="gene ID" value="PSAMB.scaffold200size66654.g3162"/>
</dbReference>
<dbReference type="InterPro" id="IPR045141">
    <property type="entry name" value="NAA60-like"/>
</dbReference>
<dbReference type="EC" id="2.3.1.48" evidence="1"/>
<organism evidence="12 13">
    <name type="scientific">Plectus sambesii</name>
    <dbReference type="NCBI Taxonomy" id="2011161"/>
    <lineage>
        <taxon>Eukaryota</taxon>
        <taxon>Metazoa</taxon>
        <taxon>Ecdysozoa</taxon>
        <taxon>Nematoda</taxon>
        <taxon>Chromadorea</taxon>
        <taxon>Plectida</taxon>
        <taxon>Plectina</taxon>
        <taxon>Plectoidea</taxon>
        <taxon>Plectidae</taxon>
        <taxon>Plectus</taxon>
    </lineage>
</organism>
<dbReference type="InterPro" id="IPR016181">
    <property type="entry name" value="Acyl_CoA_acyltransferase"/>
</dbReference>
<proteinExistence type="inferred from homology"/>
<dbReference type="Proteomes" id="UP000887566">
    <property type="component" value="Unplaced"/>
</dbReference>
<name>A0A914VIQ4_9BILA</name>
<dbReference type="PANTHER" id="PTHR14744">
    <property type="entry name" value="N-ALPHA-ACETYLTRANSFERASE 60"/>
    <property type="match status" value="1"/>
</dbReference>
<dbReference type="InterPro" id="IPR000182">
    <property type="entry name" value="GNAT_dom"/>
</dbReference>
<sequence length="252" mass="28844">MASLERPDAVRVDGVRGCNLVGTETVRCSSKEDICMRYLAPTDIDAVKKLCREVFPIEYPDYWYSEITSNRQLFSMAASTCSDNRVIALLVAEIKTLNQCNPEDRDILAKSFPANTQVAYILSLGVSSEFRRRGLASRLLDHFIQYLTTGFGTAGDTKAIYLHVLCENHSAIHLYQKRHFQKHATLPHYYRIDQSMRDGYTYVLYVNGGEPPWSVQECCKAAFGVLFYPLRRFVRLLTFDLRRFLVNHLAPP</sequence>
<evidence type="ECO:0000256" key="5">
    <source>
        <dbReference type="ARBA" id="ARBA00023315"/>
    </source>
</evidence>
<dbReference type="GO" id="GO:0000139">
    <property type="term" value="C:Golgi membrane"/>
    <property type="evidence" value="ECO:0007669"/>
    <property type="project" value="TreeGrafter"/>
</dbReference>
<feature type="domain" description="N-acetyltransferase" evidence="11">
    <location>
        <begin position="34"/>
        <end position="207"/>
    </location>
</feature>
<dbReference type="SUPFAM" id="SSF55729">
    <property type="entry name" value="Acyl-CoA N-acyltransferases (Nat)"/>
    <property type="match status" value="1"/>
</dbReference>
<dbReference type="PANTHER" id="PTHR14744:SF15">
    <property type="entry name" value="N-ALPHA-ACETYLTRANSFERASE 60"/>
    <property type="match status" value="1"/>
</dbReference>
<evidence type="ECO:0000256" key="4">
    <source>
        <dbReference type="ARBA" id="ARBA00022853"/>
    </source>
</evidence>
<reference evidence="13" key="1">
    <citation type="submission" date="2022-11" db="UniProtKB">
        <authorList>
            <consortium name="WormBaseParasite"/>
        </authorList>
    </citation>
    <scope>IDENTIFICATION</scope>
</reference>
<evidence type="ECO:0000256" key="9">
    <source>
        <dbReference type="ARBA" id="ARBA00048017"/>
    </source>
</evidence>
<evidence type="ECO:0000256" key="3">
    <source>
        <dbReference type="ARBA" id="ARBA00022829"/>
    </source>
</evidence>
<evidence type="ECO:0000313" key="13">
    <source>
        <dbReference type="WBParaSite" id="PSAMB.scaffold200size66654.g3162.t1"/>
    </source>
</evidence>
<evidence type="ECO:0000256" key="2">
    <source>
        <dbReference type="ARBA" id="ARBA00022679"/>
    </source>
</evidence>
<evidence type="ECO:0000256" key="6">
    <source>
        <dbReference type="ARBA" id="ARBA00025774"/>
    </source>
</evidence>
<accession>A0A914VIQ4</accession>
<evidence type="ECO:0000256" key="1">
    <source>
        <dbReference type="ARBA" id="ARBA00013184"/>
    </source>
</evidence>